<dbReference type="PaxDb" id="2903-EOD34632"/>
<sequence>MRDRTLVVFHYAERASDAPQQLQLRRRNLEYFLRIGVVDDPRVHFILNLAAGNVTEAHPDSCPGSHATSVAKTPSWPLQTPRLLKPAELAPRPRAPGVPTSQELGRGVRRVLREALARSEETPPSNFELRPQWTLPPSDLCLHHRTLAGLPLDRYSHVILLNDAVRGPLLGRTGAGPPERPVWLGPPKYKLPYKSSTASPLRSDGWWMAWREGCGDAEVCGAVVVCVPEYEPHAQSYAVMLRVPDGSDVFLRRLEAEPCSIPWARRSELIHKVEIGLSRRTAELGMAVAGLEVQGQAGFDATGFRTAPTPRSVAKAQHLWERHKGTCAGGSCRKDPGGGPMHAGWQFTAACVQRQQAAIA</sequence>
<organism evidence="1 2">
    <name type="scientific">Emiliania huxleyi (strain CCMP1516)</name>
    <dbReference type="NCBI Taxonomy" id="280463"/>
    <lineage>
        <taxon>Eukaryota</taxon>
        <taxon>Haptista</taxon>
        <taxon>Haptophyta</taxon>
        <taxon>Prymnesiophyceae</taxon>
        <taxon>Isochrysidales</taxon>
        <taxon>Noelaerhabdaceae</taxon>
        <taxon>Emiliania</taxon>
    </lineage>
</organism>
<dbReference type="Proteomes" id="UP000013827">
    <property type="component" value="Unassembled WGS sequence"/>
</dbReference>
<proteinExistence type="predicted"/>
<evidence type="ECO:0000313" key="2">
    <source>
        <dbReference type="Proteomes" id="UP000013827"/>
    </source>
</evidence>
<dbReference type="EnsemblProtists" id="EOD34632">
    <property type="protein sequence ID" value="EOD34632"/>
    <property type="gene ID" value="EMIHUDRAFT_467564"/>
</dbReference>
<accession>A0A0D3KFU7</accession>
<evidence type="ECO:0000313" key="1">
    <source>
        <dbReference type="EnsemblProtists" id="EOD34632"/>
    </source>
</evidence>
<dbReference type="HOGENOM" id="CLU_770371_0_0_1"/>
<reference evidence="2" key="1">
    <citation type="journal article" date="2013" name="Nature">
        <title>Pan genome of the phytoplankton Emiliania underpins its global distribution.</title>
        <authorList>
            <person name="Read B.A."/>
            <person name="Kegel J."/>
            <person name="Klute M.J."/>
            <person name="Kuo A."/>
            <person name="Lefebvre S.C."/>
            <person name="Maumus F."/>
            <person name="Mayer C."/>
            <person name="Miller J."/>
            <person name="Monier A."/>
            <person name="Salamov A."/>
            <person name="Young J."/>
            <person name="Aguilar M."/>
            <person name="Claverie J.M."/>
            <person name="Frickenhaus S."/>
            <person name="Gonzalez K."/>
            <person name="Herman E.K."/>
            <person name="Lin Y.C."/>
            <person name="Napier J."/>
            <person name="Ogata H."/>
            <person name="Sarno A.F."/>
            <person name="Shmutz J."/>
            <person name="Schroeder D."/>
            <person name="de Vargas C."/>
            <person name="Verret F."/>
            <person name="von Dassow P."/>
            <person name="Valentin K."/>
            <person name="Van de Peer Y."/>
            <person name="Wheeler G."/>
            <person name="Dacks J.B."/>
            <person name="Delwiche C.F."/>
            <person name="Dyhrman S.T."/>
            <person name="Glockner G."/>
            <person name="John U."/>
            <person name="Richards T."/>
            <person name="Worden A.Z."/>
            <person name="Zhang X."/>
            <person name="Grigoriev I.V."/>
            <person name="Allen A.E."/>
            <person name="Bidle K."/>
            <person name="Borodovsky M."/>
            <person name="Bowler C."/>
            <person name="Brownlee C."/>
            <person name="Cock J.M."/>
            <person name="Elias M."/>
            <person name="Gladyshev V.N."/>
            <person name="Groth M."/>
            <person name="Guda C."/>
            <person name="Hadaegh A."/>
            <person name="Iglesias-Rodriguez M.D."/>
            <person name="Jenkins J."/>
            <person name="Jones B.M."/>
            <person name="Lawson T."/>
            <person name="Leese F."/>
            <person name="Lindquist E."/>
            <person name="Lobanov A."/>
            <person name="Lomsadze A."/>
            <person name="Malik S.B."/>
            <person name="Marsh M.E."/>
            <person name="Mackinder L."/>
            <person name="Mock T."/>
            <person name="Mueller-Roeber B."/>
            <person name="Pagarete A."/>
            <person name="Parker M."/>
            <person name="Probert I."/>
            <person name="Quesneville H."/>
            <person name="Raines C."/>
            <person name="Rensing S.A."/>
            <person name="Riano-Pachon D.M."/>
            <person name="Richier S."/>
            <person name="Rokitta S."/>
            <person name="Shiraiwa Y."/>
            <person name="Soanes D.M."/>
            <person name="van der Giezen M."/>
            <person name="Wahlund T.M."/>
            <person name="Williams B."/>
            <person name="Wilson W."/>
            <person name="Wolfe G."/>
            <person name="Wurch L.L."/>
        </authorList>
    </citation>
    <scope>NUCLEOTIDE SEQUENCE</scope>
</reference>
<protein>
    <submittedName>
        <fullName evidence="1">Uncharacterized protein</fullName>
    </submittedName>
</protein>
<dbReference type="AlphaFoldDB" id="A0A0D3KFU7"/>
<reference evidence="1" key="2">
    <citation type="submission" date="2024-10" db="UniProtKB">
        <authorList>
            <consortium name="EnsemblProtists"/>
        </authorList>
    </citation>
    <scope>IDENTIFICATION</scope>
</reference>
<dbReference type="KEGG" id="ehx:EMIHUDRAFT_467564"/>
<name>A0A0D3KFU7_EMIH1</name>
<dbReference type="RefSeq" id="XP_005787061.1">
    <property type="nucleotide sequence ID" value="XM_005787004.1"/>
</dbReference>
<dbReference type="GeneID" id="17279902"/>
<keyword evidence="2" id="KW-1185">Reference proteome</keyword>